<evidence type="ECO:0000259" key="2">
    <source>
        <dbReference type="PROSITE" id="PS51831"/>
    </source>
</evidence>
<sequence length="760" mass="84565">MESKAYIDGKVVPCVMTLCQVQALFPQGLLGLRECFGGRSYVVPRTDGSVHLRSGALYSLGTGDASDWPCQAVTKGTVREACTWDPSASTLSAPADVVTDASMALSTADMACETLLIPSPNAPLPHAGANTQDTCFTSFPQEPQLGKGGSNMTYNVGRASSVGDDEYGRRNADYSGNLPPVLSQVRLGDVPGKHIQDRVHEYVFLPSIAIRIVDTLEFQRLRSLKQLGTTVFLYPGATHTRFEHSIGVAHLASEMVRHIAICQPELNITLADIICVTVAGLCHDIGHGPFSHLFEQIVNRIREKEGNHSQWHHEQMSVRLLRRILSRINLEEYGLTDEDAYFIEVCISGLFPKLPWPTGTGRPPCKRYLVDIVANKRNGLDVDRLDYFLRDSLACYGRAALDVHIPRLLSACKVFCYEGEYQLCFEEKMALSLGNIFNVRAKLHKHAYQHRVVKVTDYMVADALLEADPYFTVRGTNGKPIRMSECVEDEVGFCQLGDWVCNAIAASTDPRLAKAQLIIQRINERNLYRVVDMAMFLRFQVSATEESIRDEILIWCNKLEDDTLLQEAIKSTLIVSFIVITYGSLDAQGNPDDPINHVTFYNPKATELGAFKLPGTRVSPLFSPSHYGERMLIVMVRDEEFLDIVRAAFEAWKHEYGPRLGDAVPTTNRRKDETPGKASAKARSVSQNSNVLSGSDILPFEEIQRQAQSALLAQESPQQKKSVQRNLKRTRTSTCTPGVSHGDHADEDDEISERLKRICS</sequence>
<dbReference type="PROSITE" id="PS51831">
    <property type="entry name" value="HD"/>
    <property type="match status" value="1"/>
</dbReference>
<proteinExistence type="predicted"/>
<dbReference type="OrthoDB" id="9991235at2759"/>
<dbReference type="GO" id="GO:0008832">
    <property type="term" value="F:dGTPase activity"/>
    <property type="evidence" value="ECO:0007669"/>
    <property type="project" value="TreeGrafter"/>
</dbReference>
<dbReference type="Pfam" id="PF01966">
    <property type="entry name" value="HD"/>
    <property type="match status" value="1"/>
</dbReference>
<reference evidence="3 4" key="1">
    <citation type="submission" date="2013-07" db="EMBL/GenBank/DDBJ databases">
        <authorList>
            <person name="Stoco P.H."/>
            <person name="Wagner G."/>
            <person name="Gerber A."/>
            <person name="Zaha A."/>
            <person name="Thompson C."/>
            <person name="Bartholomeu D.C."/>
            <person name="Luckemeyer D.D."/>
            <person name="Bahia D."/>
            <person name="Loreto E."/>
            <person name="Prestes E.B."/>
            <person name="Lima F.M."/>
            <person name="Rodrigues-Luiz G."/>
            <person name="Vallejo G.A."/>
            <person name="Filho J.F."/>
            <person name="Monteiro K.M."/>
            <person name="Tyler K.M."/>
            <person name="de Almeida L.G."/>
            <person name="Ortiz M.F."/>
            <person name="Siervo M.A."/>
            <person name="de Moraes M.H."/>
            <person name="Cunha O.L."/>
            <person name="Mendonca-Neto R."/>
            <person name="Silva R."/>
            <person name="Teixeira S.M."/>
            <person name="Murta S.M."/>
            <person name="Sincero T.C."/>
            <person name="Mendes T.A."/>
            <person name="Urmenyi T.P."/>
            <person name="Silva V.G."/>
            <person name="da Rocha W.D."/>
            <person name="Andersson B."/>
            <person name="Romanha A.J."/>
            <person name="Steindel M."/>
            <person name="de Vasconcelos A.T."/>
            <person name="Grisard E.C."/>
        </authorList>
    </citation>
    <scope>NUCLEOTIDE SEQUENCE [LARGE SCALE GENOMIC DNA]</scope>
    <source>
        <strain evidence="3 4">SC58</strain>
    </source>
</reference>
<evidence type="ECO:0000313" key="4">
    <source>
        <dbReference type="Proteomes" id="UP000031737"/>
    </source>
</evidence>
<dbReference type="GO" id="GO:0006203">
    <property type="term" value="P:dGTP catabolic process"/>
    <property type="evidence" value="ECO:0007669"/>
    <property type="project" value="TreeGrafter"/>
</dbReference>
<evidence type="ECO:0000256" key="1">
    <source>
        <dbReference type="SAM" id="MobiDB-lite"/>
    </source>
</evidence>
<dbReference type="InterPro" id="IPR003607">
    <property type="entry name" value="HD/PDEase_dom"/>
</dbReference>
<keyword evidence="4" id="KW-1185">Reference proteome</keyword>
<dbReference type="PANTHER" id="PTHR11373:SF4">
    <property type="entry name" value="DEOXYNUCLEOSIDE TRIPHOSPHATE TRIPHOSPHOHYDROLASE SAMHD1"/>
    <property type="match status" value="1"/>
</dbReference>
<dbReference type="InterPro" id="IPR050135">
    <property type="entry name" value="dGTPase-like"/>
</dbReference>
<dbReference type="SUPFAM" id="SSF109604">
    <property type="entry name" value="HD-domain/PDEase-like"/>
    <property type="match status" value="1"/>
</dbReference>
<dbReference type="GO" id="GO:0005634">
    <property type="term" value="C:nucleus"/>
    <property type="evidence" value="ECO:0007669"/>
    <property type="project" value="TreeGrafter"/>
</dbReference>
<dbReference type="AlphaFoldDB" id="A0A061J477"/>
<dbReference type="Proteomes" id="UP000031737">
    <property type="component" value="Unassembled WGS sequence"/>
</dbReference>
<dbReference type="VEuPathDB" id="TriTrypDB:TRSC58_02017"/>
<comment type="caution">
    <text evidence="3">The sequence shown here is derived from an EMBL/GenBank/DDBJ whole genome shotgun (WGS) entry which is preliminary data.</text>
</comment>
<dbReference type="CDD" id="cd00077">
    <property type="entry name" value="HDc"/>
    <property type="match status" value="1"/>
</dbReference>
<dbReference type="PANTHER" id="PTHR11373">
    <property type="entry name" value="DEOXYNUCLEOSIDE TRIPHOSPHATE TRIPHOSPHOHYDROLASE"/>
    <property type="match status" value="1"/>
</dbReference>
<dbReference type="EMBL" id="AUPL01002017">
    <property type="protein sequence ID" value="ESL10253.1"/>
    <property type="molecule type" value="Genomic_DNA"/>
</dbReference>
<dbReference type="Gene3D" id="1.10.3210.10">
    <property type="entry name" value="Hypothetical protein af1432"/>
    <property type="match status" value="1"/>
</dbReference>
<dbReference type="InterPro" id="IPR006674">
    <property type="entry name" value="HD_domain"/>
</dbReference>
<accession>A0A061J477</accession>
<dbReference type="SMART" id="SM00471">
    <property type="entry name" value="HDc"/>
    <property type="match status" value="1"/>
</dbReference>
<feature type="domain" description="HD" evidence="2">
    <location>
        <begin position="241"/>
        <end position="388"/>
    </location>
</feature>
<feature type="region of interest" description="Disordered" evidence="1">
    <location>
        <begin position="660"/>
        <end position="688"/>
    </location>
</feature>
<feature type="compositionally biased region" description="Basic residues" evidence="1">
    <location>
        <begin position="722"/>
        <end position="731"/>
    </location>
</feature>
<protein>
    <recommendedName>
        <fullName evidence="2">HD domain-containing protein</fullName>
    </recommendedName>
</protein>
<dbReference type="Gene3D" id="3.30.70.2760">
    <property type="match status" value="1"/>
</dbReference>
<name>A0A061J477_TRYRA</name>
<evidence type="ECO:0000313" key="3">
    <source>
        <dbReference type="EMBL" id="ESL10253.1"/>
    </source>
</evidence>
<gene>
    <name evidence="3" type="ORF">TRSC58_02017</name>
</gene>
<organism evidence="3 4">
    <name type="scientific">Trypanosoma rangeli SC58</name>
    <dbReference type="NCBI Taxonomy" id="429131"/>
    <lineage>
        <taxon>Eukaryota</taxon>
        <taxon>Discoba</taxon>
        <taxon>Euglenozoa</taxon>
        <taxon>Kinetoplastea</taxon>
        <taxon>Metakinetoplastina</taxon>
        <taxon>Trypanosomatida</taxon>
        <taxon>Trypanosomatidae</taxon>
        <taxon>Trypanosoma</taxon>
        <taxon>Herpetosoma</taxon>
    </lineage>
</organism>
<feature type="region of interest" description="Disordered" evidence="1">
    <location>
        <begin position="711"/>
        <end position="760"/>
    </location>
</feature>
<feature type="compositionally biased region" description="Polar residues" evidence="1">
    <location>
        <begin position="711"/>
        <end position="721"/>
    </location>
</feature>